<feature type="region of interest" description="Disordered" evidence="1">
    <location>
        <begin position="112"/>
        <end position="155"/>
    </location>
</feature>
<proteinExistence type="predicted"/>
<keyword evidence="3" id="KW-1185">Reference proteome</keyword>
<dbReference type="EMBL" id="JACIFU010000001">
    <property type="protein sequence ID" value="MBB4172374.1"/>
    <property type="molecule type" value="Genomic_DNA"/>
</dbReference>
<dbReference type="AlphaFoldDB" id="A0A7W6Q2T2"/>
<gene>
    <name evidence="2" type="ORF">GGR93_000135</name>
</gene>
<comment type="caution">
    <text evidence="2">The sequence shown here is derived from an EMBL/GenBank/DDBJ whole genome shotgun (WGS) entry which is preliminary data.</text>
</comment>
<dbReference type="Proteomes" id="UP000565745">
    <property type="component" value="Unassembled WGS sequence"/>
</dbReference>
<feature type="compositionally biased region" description="Basic and acidic residues" evidence="1">
    <location>
        <begin position="143"/>
        <end position="155"/>
    </location>
</feature>
<organism evidence="2 3">
    <name type="scientific">Sulfitobacter noctilucicola</name>
    <dbReference type="NCBI Taxonomy" id="1342301"/>
    <lineage>
        <taxon>Bacteria</taxon>
        <taxon>Pseudomonadati</taxon>
        <taxon>Pseudomonadota</taxon>
        <taxon>Alphaproteobacteria</taxon>
        <taxon>Rhodobacterales</taxon>
        <taxon>Roseobacteraceae</taxon>
        <taxon>Sulfitobacter</taxon>
    </lineage>
</organism>
<dbReference type="OrthoDB" id="1342713at28211"/>
<sequence>MNRRTFNSILISFGAGSVIPIPVPANRAAVPPSSYAWAELIARTQSKCSPEMLAKHLRVSPQAAQDLFQTLLHNGVLQAPGITGAAIPSDPIDATGTAKSKLTRLTDLLSTEEDAACDPPMVKDDQPSLGCDSAQAEEDQDAGSDKHFQEITERG</sequence>
<name>A0A7W6Q2T2_9RHOB</name>
<reference evidence="2 3" key="1">
    <citation type="submission" date="2020-08" db="EMBL/GenBank/DDBJ databases">
        <title>Genomic Encyclopedia of Type Strains, Phase IV (KMG-IV): sequencing the most valuable type-strain genomes for metagenomic binning, comparative biology and taxonomic classification.</title>
        <authorList>
            <person name="Goeker M."/>
        </authorList>
    </citation>
    <scope>NUCLEOTIDE SEQUENCE [LARGE SCALE GENOMIC DNA]</scope>
    <source>
        <strain evidence="2 3">DSM 101015</strain>
    </source>
</reference>
<evidence type="ECO:0000313" key="3">
    <source>
        <dbReference type="Proteomes" id="UP000565745"/>
    </source>
</evidence>
<accession>A0A7W6Q2T2</accession>
<protein>
    <submittedName>
        <fullName evidence="2">Uncharacterized protein</fullName>
    </submittedName>
</protein>
<evidence type="ECO:0000313" key="2">
    <source>
        <dbReference type="EMBL" id="MBB4172374.1"/>
    </source>
</evidence>
<evidence type="ECO:0000256" key="1">
    <source>
        <dbReference type="SAM" id="MobiDB-lite"/>
    </source>
</evidence>
<dbReference type="RefSeq" id="WP_025055532.1">
    <property type="nucleotide sequence ID" value="NZ_JACIFU010000001.1"/>
</dbReference>